<feature type="compositionally biased region" description="Gly residues" evidence="17">
    <location>
        <begin position="954"/>
        <end position="990"/>
    </location>
</feature>
<dbReference type="PANTHER" id="PTHR12341">
    <property type="entry name" value="5'-&gt;3' EXORIBONUCLEASE"/>
    <property type="match status" value="1"/>
</dbReference>
<evidence type="ECO:0000256" key="15">
    <source>
        <dbReference type="PIRNR" id="PIRNR037239"/>
    </source>
</evidence>
<dbReference type="EC" id="3.1.13.-" evidence="15"/>
<feature type="region of interest" description="Disordered" evidence="17">
    <location>
        <begin position="465"/>
        <end position="499"/>
    </location>
</feature>
<sequence>MGVPALFRWLSKKYPKIVYRVQEDTPTKIRKDDGEIIEVPVRYESENPNGFEVDNLYLDMNGIVHPCTHPEGRPAPETEEEMMVEVFRYTERVVNMARPRKVLMMAIDGVAPRAKMNQQRSRRFRSAQEAQEKEIERQEAIKMYEAMGHAVSEETKNKKAWDSNAITPGTPFMDLLSKSLKYWVATKLSTDPGWKDLKVIISDASVPGEGEHKIVDWIRRQRSHPTWNANTSHAMYGLDADLIMLGLATHEPIFRILREDVFAQGGNKGPQTCGNCGKVGHIKANCKQPKKVKDPNEVEKAVPVDPKPFIWLDVNVLREYLAVELNVPNVPFHFDPELAIDDWIFMIFFVGNDFLPHLPSLEIREGAIDKLLEIWRNELPRMGGYLTNHGKVNLDRAQLILEGLASREDSIFQKRKEDEDRQKSRENHRRKQEHDRQDRENGVTDDPGSMQLNGQDYVAVSASDTARGGRLHPSLPTRPGFDTAPAESAEPAKPAFKPGKKLTYQQQAESLKAGLAAMGGSNADIVKNRKAIRMANMSAADKLRAELEGDEAPKDSSQEMDESMEEKPENGDEGTDLDNEEHEGDEDDEDEDDDVQSGGKRKKRGDTSGQRKARKLDGEQDEEDEDEEEAPANPGDEHVSKKKLKVNPDGTVDYEDTVRLWEPGYRERYYRQKFGVELSDTKFISEITHAYMEGLCWVLEYYYQGVPAWDWYYPYHYAPFAQDFHNVGSFDIKFKVAGPFKPFAQLLGVFPAASRIHLPAPLQTLMIDENSTILDFYPEDFEIDMNGKKMQWQGVALLPFIDQTRLLTALESKENELTEDEKRRNSLGDNIMFIAEENALFEPFAKAYSVKPEEGKRPKLIPINPQQSLGITGSFLTDPNCVPGASMDTPLPSIKECPDLVNNNSLSVSYYFPRQLHRHRSAILPSYRPGLPKLTESDRDWTRRGGHERRQGPGHRGGGGNRGHGGHGGGPGHARGGRGPPSGGYGQTPYGGGAPSYAGAGGYSQGGGYGGGGYRGGGGYGGGRNPHGQPQPTAAYGGGAGGGYGGYGGGYSGGGGYGGGGGGSYGGGAYGGQGGQGGQGGYGGGGYGGQGGYGGGAYGGGQGGNRAYQQPPYGAPPSNFSRNSSGYGGGAQRGGYGGSHGSNRGGPRRY</sequence>
<dbReference type="FunFam" id="1.25.40.1050:FF:000002">
    <property type="entry name" value="5'-3' exoribonuclease"/>
    <property type="match status" value="1"/>
</dbReference>
<dbReference type="FunFam" id="3.40.50.12390:FF:000003">
    <property type="entry name" value="5'-3' exoribonuclease"/>
    <property type="match status" value="1"/>
</dbReference>
<dbReference type="EMBL" id="AP028215">
    <property type="protein sequence ID" value="BEI92159.1"/>
    <property type="molecule type" value="Genomic_DNA"/>
</dbReference>
<dbReference type="AlphaFoldDB" id="A0AA48QW78"/>
<feature type="compositionally biased region" description="Basic and acidic residues" evidence="17">
    <location>
        <begin position="545"/>
        <end position="557"/>
    </location>
</feature>
<keyword evidence="5 15" id="KW-0507">mRNA processing</keyword>
<keyword evidence="7 15" id="KW-0378">Hydrolase</keyword>
<comment type="subunit">
    <text evidence="14">Interacts with RAI1; the interaction is direct, stabilizes RAT1 protein structure and may stimulate its exoribonuclease activity. The interaction also stimulates RAI1 pyrophosphohydrolase activity, probably by recruiting it to mRNA substrates.</text>
</comment>
<dbReference type="InterPro" id="IPR004859">
    <property type="entry name" value="Xrn1_N"/>
</dbReference>
<keyword evidence="3" id="KW-0806">Transcription termination</keyword>
<evidence type="ECO:0000256" key="8">
    <source>
        <dbReference type="ARBA" id="ARBA00022839"/>
    </source>
</evidence>
<feature type="domain" description="CCHC-type" evidence="18">
    <location>
        <begin position="273"/>
        <end position="288"/>
    </location>
</feature>
<evidence type="ECO:0000256" key="5">
    <source>
        <dbReference type="ARBA" id="ARBA00022664"/>
    </source>
</evidence>
<dbReference type="Gene3D" id="3.40.50.12390">
    <property type="match status" value="2"/>
</dbReference>
<feature type="region of interest" description="Disordered" evidence="17">
    <location>
        <begin position="1098"/>
        <end position="1150"/>
    </location>
</feature>
<feature type="region of interest" description="Disordered" evidence="17">
    <location>
        <begin position="412"/>
        <end position="453"/>
    </location>
</feature>
<dbReference type="GeneID" id="85496029"/>
<feature type="region of interest" description="Disordered" evidence="17">
    <location>
        <begin position="545"/>
        <end position="648"/>
    </location>
</feature>
<dbReference type="CDD" id="cd18673">
    <property type="entry name" value="PIN_XRN1-2-like"/>
    <property type="match status" value="1"/>
</dbReference>
<keyword evidence="11" id="KW-0804">Transcription</keyword>
<dbReference type="GO" id="GO:0004534">
    <property type="term" value="F:5'-3' RNA exonuclease activity"/>
    <property type="evidence" value="ECO:0007669"/>
    <property type="project" value="UniProtKB-UniRule"/>
</dbReference>
<dbReference type="RefSeq" id="XP_060457424.1">
    <property type="nucleotide sequence ID" value="XM_060600873.1"/>
</dbReference>
<evidence type="ECO:0000256" key="12">
    <source>
        <dbReference type="ARBA" id="ARBA00023242"/>
    </source>
</evidence>
<dbReference type="GO" id="GO:0003723">
    <property type="term" value="F:RNA binding"/>
    <property type="evidence" value="ECO:0007669"/>
    <property type="project" value="TreeGrafter"/>
</dbReference>
<comment type="subcellular location">
    <subcellularLocation>
        <location evidence="1">Nucleus</location>
    </subcellularLocation>
</comment>
<dbReference type="GO" id="GO:0008270">
    <property type="term" value="F:zinc ion binding"/>
    <property type="evidence" value="ECO:0007669"/>
    <property type="project" value="UniProtKB-KW"/>
</dbReference>
<dbReference type="InterPro" id="IPR036875">
    <property type="entry name" value="Znf_CCHC_sf"/>
</dbReference>
<keyword evidence="6 15" id="KW-0540">Nuclease</keyword>
<feature type="compositionally biased region" description="Acidic residues" evidence="17">
    <location>
        <begin position="571"/>
        <end position="595"/>
    </location>
</feature>
<evidence type="ECO:0000256" key="14">
    <source>
        <dbReference type="ARBA" id="ARBA00046943"/>
    </source>
</evidence>
<evidence type="ECO:0000259" key="18">
    <source>
        <dbReference type="PROSITE" id="PS50158"/>
    </source>
</evidence>
<evidence type="ECO:0000256" key="2">
    <source>
        <dbReference type="ARBA" id="ARBA00006994"/>
    </source>
</evidence>
<evidence type="ECO:0000256" key="4">
    <source>
        <dbReference type="ARBA" id="ARBA00022552"/>
    </source>
</evidence>
<name>A0AA48QW78_9TREE</name>
<dbReference type="PIRSF" id="PIRSF037239">
    <property type="entry name" value="Exonuclease_Xrn2"/>
    <property type="match status" value="1"/>
</dbReference>
<keyword evidence="9" id="KW-0805">Transcription regulation</keyword>
<evidence type="ECO:0000256" key="10">
    <source>
        <dbReference type="ARBA" id="ARBA00023054"/>
    </source>
</evidence>
<evidence type="ECO:0000313" key="19">
    <source>
        <dbReference type="EMBL" id="BEI92159.1"/>
    </source>
</evidence>
<keyword evidence="20" id="KW-1185">Reference proteome</keyword>
<keyword evidence="12" id="KW-0539">Nucleus</keyword>
<proteinExistence type="inferred from homology"/>
<keyword evidence="16" id="KW-0479">Metal-binding</keyword>
<reference evidence="19" key="1">
    <citation type="journal article" date="2023" name="BMC Genomics">
        <title>Chromosome-level genome assemblies of Cutaneotrichosporon spp. (Trichosporonales, Basidiomycota) reveal imbalanced evolution between nucleotide sequences and chromosome synteny.</title>
        <authorList>
            <person name="Kobayashi Y."/>
            <person name="Kayamori A."/>
            <person name="Aoki K."/>
            <person name="Shiwa Y."/>
            <person name="Matsutani M."/>
            <person name="Fujita N."/>
            <person name="Sugita T."/>
            <person name="Iwasaki W."/>
            <person name="Tanaka N."/>
            <person name="Takashima M."/>
        </authorList>
    </citation>
    <scope>NUCLEOTIDE SEQUENCE</scope>
    <source>
        <strain evidence="19">HIS019</strain>
    </source>
</reference>
<dbReference type="PROSITE" id="PS50158">
    <property type="entry name" value="ZF_CCHC"/>
    <property type="match status" value="1"/>
</dbReference>
<feature type="compositionally biased region" description="Gly residues" evidence="17">
    <location>
        <begin position="1126"/>
        <end position="1144"/>
    </location>
</feature>
<dbReference type="KEGG" id="ccac:CcaHIS019_0409790"/>
<dbReference type="InterPro" id="IPR017151">
    <property type="entry name" value="Xrn2/3/4"/>
</dbReference>
<dbReference type="FunFam" id="3.40.50.12390:FF:000005">
    <property type="entry name" value="5'-3' exoribonuclease 2"/>
    <property type="match status" value="1"/>
</dbReference>
<dbReference type="GO" id="GO:0005634">
    <property type="term" value="C:nucleus"/>
    <property type="evidence" value="ECO:0007669"/>
    <property type="project" value="UniProtKB-SubCell"/>
</dbReference>
<gene>
    <name evidence="19" type="primary">RAT1</name>
    <name evidence="19" type="ORF">CcaverHIS019_0409790</name>
</gene>
<protein>
    <recommendedName>
        <fullName evidence="15">5'-3' exoribonuclease</fullName>
        <ecNumber evidence="15">3.1.13.-</ecNumber>
    </recommendedName>
</protein>
<feature type="region of interest" description="Disordered" evidence="17">
    <location>
        <begin position="927"/>
        <end position="990"/>
    </location>
</feature>
<evidence type="ECO:0000313" key="20">
    <source>
        <dbReference type="Proteomes" id="UP001233271"/>
    </source>
</evidence>
<evidence type="ECO:0000256" key="6">
    <source>
        <dbReference type="ARBA" id="ARBA00022722"/>
    </source>
</evidence>
<keyword evidence="10" id="KW-0175">Coiled coil</keyword>
<dbReference type="GO" id="GO:0006397">
    <property type="term" value="P:mRNA processing"/>
    <property type="evidence" value="ECO:0007669"/>
    <property type="project" value="UniProtKB-UniRule"/>
</dbReference>
<dbReference type="SMART" id="SM00343">
    <property type="entry name" value="ZnF_C2HC"/>
    <property type="match status" value="1"/>
</dbReference>
<evidence type="ECO:0000256" key="7">
    <source>
        <dbReference type="ARBA" id="ARBA00022801"/>
    </source>
</evidence>
<feature type="compositionally biased region" description="Basic and acidic residues" evidence="17">
    <location>
        <begin position="935"/>
        <end position="951"/>
    </location>
</feature>
<keyword evidence="8 15" id="KW-0269">Exonuclease</keyword>
<dbReference type="PANTHER" id="PTHR12341:SF41">
    <property type="entry name" value="5'-3' EXORIBONUCLEASE 2"/>
    <property type="match status" value="1"/>
</dbReference>
<dbReference type="InterPro" id="IPR027073">
    <property type="entry name" value="5_3_exoribonuclease"/>
</dbReference>
<dbReference type="Proteomes" id="UP001233271">
    <property type="component" value="Chromosome 4"/>
</dbReference>
<organism evidence="19 20">
    <name type="scientific">Cutaneotrichosporon cavernicola</name>
    <dbReference type="NCBI Taxonomy" id="279322"/>
    <lineage>
        <taxon>Eukaryota</taxon>
        <taxon>Fungi</taxon>
        <taxon>Dikarya</taxon>
        <taxon>Basidiomycota</taxon>
        <taxon>Agaricomycotina</taxon>
        <taxon>Tremellomycetes</taxon>
        <taxon>Trichosporonales</taxon>
        <taxon>Trichosporonaceae</taxon>
        <taxon>Cutaneotrichosporon</taxon>
    </lineage>
</organism>
<dbReference type="Gene3D" id="1.25.40.1050">
    <property type="match status" value="1"/>
</dbReference>
<comment type="function">
    <text evidence="15">Possesses 5'-&gt;3' exoribonuclease activity. May promote termination of transcription by RNA polymerase II.</text>
</comment>
<keyword evidence="4" id="KW-0698">rRNA processing</keyword>
<keyword evidence="16" id="KW-0862">Zinc</keyword>
<feature type="compositionally biased region" description="Basic and acidic residues" evidence="17">
    <location>
        <begin position="432"/>
        <end position="442"/>
    </location>
</feature>
<comment type="function">
    <text evidence="13">Possesses 5'-&gt;3' exoribonuclease activity. Required for the processing of nuclear mRNA and rRNA precursors. May promote the termination of transcription by RNA polymerase II. Essential for vegetative cell growth and chromosome segregation.</text>
</comment>
<keyword evidence="16" id="KW-0863">Zinc-finger</keyword>
<feature type="compositionally biased region" description="Basic and acidic residues" evidence="17">
    <location>
        <begin position="412"/>
        <end position="425"/>
    </location>
</feature>
<dbReference type="GO" id="GO:0006364">
    <property type="term" value="P:rRNA processing"/>
    <property type="evidence" value="ECO:0007669"/>
    <property type="project" value="UniProtKB-KW"/>
</dbReference>
<feature type="compositionally biased region" description="Low complexity" evidence="17">
    <location>
        <begin position="484"/>
        <end position="497"/>
    </location>
</feature>
<dbReference type="GO" id="GO:0000956">
    <property type="term" value="P:nuclear-transcribed mRNA catabolic process"/>
    <property type="evidence" value="ECO:0007669"/>
    <property type="project" value="TreeGrafter"/>
</dbReference>
<feature type="compositionally biased region" description="Acidic residues" evidence="17">
    <location>
        <begin position="619"/>
        <end position="630"/>
    </location>
</feature>
<dbReference type="Pfam" id="PF03159">
    <property type="entry name" value="XRN_N"/>
    <property type="match status" value="1"/>
</dbReference>
<evidence type="ECO:0000256" key="3">
    <source>
        <dbReference type="ARBA" id="ARBA00022472"/>
    </source>
</evidence>
<comment type="similarity">
    <text evidence="2 15">Belongs to the 5'-3' exonuclease family. XRN2/RAT1 subfamily.</text>
</comment>
<evidence type="ECO:0000256" key="17">
    <source>
        <dbReference type="SAM" id="MobiDB-lite"/>
    </source>
</evidence>
<dbReference type="SUPFAM" id="SSF57756">
    <property type="entry name" value="Retrovirus zinc finger-like domains"/>
    <property type="match status" value="1"/>
</dbReference>
<dbReference type="GO" id="GO:0006353">
    <property type="term" value="P:DNA-templated transcription termination"/>
    <property type="evidence" value="ECO:0007669"/>
    <property type="project" value="UniProtKB-KW"/>
</dbReference>
<evidence type="ECO:0000256" key="1">
    <source>
        <dbReference type="ARBA" id="ARBA00004123"/>
    </source>
</evidence>
<dbReference type="Pfam" id="PF17846">
    <property type="entry name" value="XRN_M"/>
    <property type="match status" value="2"/>
</dbReference>
<evidence type="ECO:0000256" key="13">
    <source>
        <dbReference type="ARBA" id="ARBA00046137"/>
    </source>
</evidence>
<accession>A0AA48QW78</accession>
<evidence type="ECO:0000256" key="9">
    <source>
        <dbReference type="ARBA" id="ARBA00023015"/>
    </source>
</evidence>
<dbReference type="InterPro" id="IPR041412">
    <property type="entry name" value="Xrn1_helical"/>
</dbReference>
<evidence type="ECO:0000256" key="11">
    <source>
        <dbReference type="ARBA" id="ARBA00023163"/>
    </source>
</evidence>
<evidence type="ECO:0000256" key="16">
    <source>
        <dbReference type="PROSITE-ProRule" id="PRU00047"/>
    </source>
</evidence>
<dbReference type="InterPro" id="IPR001878">
    <property type="entry name" value="Znf_CCHC"/>
</dbReference>